<evidence type="ECO:0000313" key="2">
    <source>
        <dbReference type="Proteomes" id="UP001056120"/>
    </source>
</evidence>
<protein>
    <submittedName>
        <fullName evidence="1">Uncharacterized protein</fullName>
    </submittedName>
</protein>
<organism evidence="1 2">
    <name type="scientific">Smallanthus sonchifolius</name>
    <dbReference type="NCBI Taxonomy" id="185202"/>
    <lineage>
        <taxon>Eukaryota</taxon>
        <taxon>Viridiplantae</taxon>
        <taxon>Streptophyta</taxon>
        <taxon>Embryophyta</taxon>
        <taxon>Tracheophyta</taxon>
        <taxon>Spermatophyta</taxon>
        <taxon>Magnoliopsida</taxon>
        <taxon>eudicotyledons</taxon>
        <taxon>Gunneridae</taxon>
        <taxon>Pentapetalae</taxon>
        <taxon>asterids</taxon>
        <taxon>campanulids</taxon>
        <taxon>Asterales</taxon>
        <taxon>Asteraceae</taxon>
        <taxon>Asteroideae</taxon>
        <taxon>Heliantheae alliance</taxon>
        <taxon>Millerieae</taxon>
        <taxon>Smallanthus</taxon>
    </lineage>
</organism>
<keyword evidence="2" id="KW-1185">Reference proteome</keyword>
<reference evidence="1 2" key="2">
    <citation type="journal article" date="2022" name="Mol. Ecol. Resour.">
        <title>The genomes of chicory, endive, great burdock and yacon provide insights into Asteraceae paleo-polyploidization history and plant inulin production.</title>
        <authorList>
            <person name="Fan W."/>
            <person name="Wang S."/>
            <person name="Wang H."/>
            <person name="Wang A."/>
            <person name="Jiang F."/>
            <person name="Liu H."/>
            <person name="Zhao H."/>
            <person name="Xu D."/>
            <person name="Zhang Y."/>
        </authorList>
    </citation>
    <scope>NUCLEOTIDE SEQUENCE [LARGE SCALE GENOMIC DNA]</scope>
    <source>
        <strain evidence="2">cv. Yunnan</strain>
        <tissue evidence="1">Leaves</tissue>
    </source>
</reference>
<gene>
    <name evidence="1" type="ORF">L1987_11445</name>
</gene>
<name>A0ACB9JBG9_9ASTR</name>
<dbReference type="Proteomes" id="UP001056120">
    <property type="component" value="Linkage Group LG04"/>
</dbReference>
<reference evidence="2" key="1">
    <citation type="journal article" date="2022" name="Mol. Ecol. Resour.">
        <title>The genomes of chicory, endive, great burdock and yacon provide insights into Asteraceae palaeo-polyploidization history and plant inulin production.</title>
        <authorList>
            <person name="Fan W."/>
            <person name="Wang S."/>
            <person name="Wang H."/>
            <person name="Wang A."/>
            <person name="Jiang F."/>
            <person name="Liu H."/>
            <person name="Zhao H."/>
            <person name="Xu D."/>
            <person name="Zhang Y."/>
        </authorList>
    </citation>
    <scope>NUCLEOTIDE SEQUENCE [LARGE SCALE GENOMIC DNA]</scope>
    <source>
        <strain evidence="2">cv. Yunnan</strain>
    </source>
</reference>
<dbReference type="EMBL" id="CM042021">
    <property type="protein sequence ID" value="KAI3817649.1"/>
    <property type="molecule type" value="Genomic_DNA"/>
</dbReference>
<proteinExistence type="predicted"/>
<comment type="caution">
    <text evidence="1">The sequence shown here is derived from an EMBL/GenBank/DDBJ whole genome shotgun (WGS) entry which is preliminary data.</text>
</comment>
<sequence>MEVVAGAGATSEEAAGVRGLVQAKWRRGLLVHLIPTKGLLSLGKGASKTVLRDFDEYEGIDVAWNQHVANEDVDGVPRLALRKGCRTRGVDDGVPNVEEGVPNADDWWWWWCLAVVLRSEEGAPDFRERVEREKKMRKVKKLVVVRGR</sequence>
<evidence type="ECO:0000313" key="1">
    <source>
        <dbReference type="EMBL" id="KAI3817649.1"/>
    </source>
</evidence>
<accession>A0ACB9JBG9</accession>